<dbReference type="InterPro" id="IPR052514">
    <property type="entry name" value="SAM-dependent_MTase"/>
</dbReference>
<dbReference type="PANTHER" id="PTHR34203">
    <property type="entry name" value="METHYLTRANSFERASE, FKBM FAMILY PROTEIN"/>
    <property type="match status" value="1"/>
</dbReference>
<evidence type="ECO:0000259" key="1">
    <source>
        <dbReference type="Pfam" id="PF05050"/>
    </source>
</evidence>
<reference evidence="2 3" key="1">
    <citation type="journal article" date="2013" name="Genome Biol.">
        <title>Genomic analysis reveals key aspects of prokaryotic symbiosis in the phototrophic consortium "Chlorochromatium aggregatum".</title>
        <authorList>
            <person name="Liu Z."/>
            <person name="Muller J."/>
            <person name="Li T."/>
            <person name="Alvey R.M."/>
            <person name="Vogl K."/>
            <person name="Frigaard N.U."/>
            <person name="Rockwell N.C."/>
            <person name="Boyd E.S."/>
            <person name="Tomsho L.P."/>
            <person name="Schuster S.C."/>
            <person name="Henke P."/>
            <person name="Rohde M."/>
            <person name="Overmann J."/>
            <person name="Bryant D.A."/>
        </authorList>
    </citation>
    <scope>NUCLEOTIDE SEQUENCE [LARGE SCALE GENOMIC DNA]</scope>
    <source>
        <strain evidence="2">CR</strain>
    </source>
</reference>
<dbReference type="InterPro" id="IPR029063">
    <property type="entry name" value="SAM-dependent_MTases_sf"/>
</dbReference>
<name>U5NAE7_9BURK</name>
<dbReference type="EMBL" id="CP004885">
    <property type="protein sequence ID" value="AGX88347.1"/>
    <property type="molecule type" value="Genomic_DNA"/>
</dbReference>
<proteinExistence type="predicted"/>
<dbReference type="SUPFAM" id="SSF53335">
    <property type="entry name" value="S-adenosyl-L-methionine-dependent methyltransferases"/>
    <property type="match status" value="1"/>
</dbReference>
<protein>
    <submittedName>
        <fullName evidence="2">SAM-dependent methyltransferase</fullName>
    </submittedName>
</protein>
<dbReference type="RefSeq" id="WP_022775807.1">
    <property type="nucleotide sequence ID" value="NC_022576.1"/>
</dbReference>
<keyword evidence="2" id="KW-0808">Transferase</keyword>
<dbReference type="PATRIC" id="fig|946483.4.peg.2303"/>
<dbReference type="GO" id="GO:0008168">
    <property type="term" value="F:methyltransferase activity"/>
    <property type="evidence" value="ECO:0007669"/>
    <property type="project" value="UniProtKB-KW"/>
</dbReference>
<accession>U5NAE7</accession>
<dbReference type="HOGENOM" id="CLU_1010706_0_0_4"/>
<dbReference type="eggNOG" id="COG2520">
    <property type="taxonomic scope" value="Bacteria"/>
</dbReference>
<keyword evidence="2" id="KW-0489">Methyltransferase</keyword>
<dbReference type="InterPro" id="IPR006342">
    <property type="entry name" value="FkbM_mtfrase"/>
</dbReference>
<dbReference type="AlphaFoldDB" id="U5NAE7"/>
<dbReference type="PANTHER" id="PTHR34203:SF15">
    <property type="entry name" value="SLL1173 PROTEIN"/>
    <property type="match status" value="1"/>
</dbReference>
<feature type="domain" description="Methyltransferase FkbM" evidence="1">
    <location>
        <begin position="91"/>
        <end position="252"/>
    </location>
</feature>
<evidence type="ECO:0000313" key="3">
    <source>
        <dbReference type="Proteomes" id="UP000017184"/>
    </source>
</evidence>
<keyword evidence="3" id="KW-1185">Reference proteome</keyword>
<dbReference type="NCBIfam" id="TIGR01444">
    <property type="entry name" value="fkbM_fam"/>
    <property type="match status" value="1"/>
</dbReference>
<dbReference type="Pfam" id="PF05050">
    <property type="entry name" value="Methyltransf_21"/>
    <property type="match status" value="1"/>
</dbReference>
<dbReference type="GO" id="GO:0032259">
    <property type="term" value="P:methylation"/>
    <property type="evidence" value="ECO:0007669"/>
    <property type="project" value="UniProtKB-KW"/>
</dbReference>
<dbReference type="OrthoDB" id="2529130at2"/>
<evidence type="ECO:0000313" key="2">
    <source>
        <dbReference type="EMBL" id="AGX88347.1"/>
    </source>
</evidence>
<sequence length="295" mass="33415">MQENIEHYLAELIERVSHLETTVREIRNLVGPFGTMFPDGTMLVQTIHGTKYFIDPTDEIMAPQLVVYRQWEPDLSTFMVNSTTPDTIFLDVGANFGYFTCLVGSRIGSQGNGCVIAAEPNPLMQRLLQKNTKINWSMAPIELHNCAVTEQEGFAEFAIPHDRAANASLVSSTTQNSDERLIVRSVTLDQLAAGRKVDLIKIDVEGFETAVLRGSSETIMRSPNIIIIIEWSLQQMREAGFTACNMIELLKQYKLHAFHLPSTRFITEDQWAKLEISFEQLQHVAYNNILLQRRP</sequence>
<dbReference type="Gene3D" id="3.40.50.150">
    <property type="entry name" value="Vaccinia Virus protein VP39"/>
    <property type="match status" value="1"/>
</dbReference>
<dbReference type="Proteomes" id="UP000017184">
    <property type="component" value="Chromosome"/>
</dbReference>
<gene>
    <name evidence="2" type="ORF">Cenrod_2285</name>
</gene>
<dbReference type="STRING" id="946483.Cenrod_2285"/>
<organism evidence="2 3">
    <name type="scientific">Candidatus Symbiobacter mobilis CR</name>
    <dbReference type="NCBI Taxonomy" id="946483"/>
    <lineage>
        <taxon>Bacteria</taxon>
        <taxon>Pseudomonadati</taxon>
        <taxon>Pseudomonadota</taxon>
        <taxon>Betaproteobacteria</taxon>
        <taxon>Burkholderiales</taxon>
        <taxon>Comamonadaceae</taxon>
    </lineage>
</organism>
<dbReference type="KEGG" id="cbx:Cenrod_2285"/>